<dbReference type="InterPro" id="IPR007441">
    <property type="entry name" value="EutH"/>
</dbReference>
<feature type="transmembrane region" description="Helical" evidence="1">
    <location>
        <begin position="6"/>
        <end position="24"/>
    </location>
</feature>
<feature type="transmembrane region" description="Helical" evidence="1">
    <location>
        <begin position="107"/>
        <end position="131"/>
    </location>
</feature>
<accession>A0A377GXQ2</accession>
<evidence type="ECO:0000256" key="1">
    <source>
        <dbReference type="SAM" id="Phobius"/>
    </source>
</evidence>
<dbReference type="EMBL" id="UGGU01000003">
    <property type="protein sequence ID" value="STO31384.1"/>
    <property type="molecule type" value="Genomic_DNA"/>
</dbReference>
<feature type="transmembrane region" description="Helical" evidence="1">
    <location>
        <begin position="168"/>
        <end position="187"/>
    </location>
</feature>
<evidence type="ECO:0000313" key="3">
    <source>
        <dbReference type="Proteomes" id="UP000255328"/>
    </source>
</evidence>
<feature type="transmembrane region" description="Helical" evidence="1">
    <location>
        <begin position="203"/>
        <end position="226"/>
    </location>
</feature>
<proteinExistence type="predicted"/>
<keyword evidence="1" id="KW-1133">Transmembrane helix</keyword>
<keyword evidence="1" id="KW-0472">Membrane</keyword>
<dbReference type="PANTHER" id="PTHR40089:SF1">
    <property type="entry name" value="ETHANOLAMINE PERMEASE EUTH-RELATED"/>
    <property type="match status" value="1"/>
</dbReference>
<keyword evidence="1" id="KW-0812">Transmembrane</keyword>
<dbReference type="GO" id="GO:0005886">
    <property type="term" value="C:plasma membrane"/>
    <property type="evidence" value="ECO:0007669"/>
    <property type="project" value="TreeGrafter"/>
</dbReference>
<evidence type="ECO:0000313" key="2">
    <source>
        <dbReference type="EMBL" id="STO31384.1"/>
    </source>
</evidence>
<dbReference type="OrthoDB" id="9778282at2"/>
<feature type="transmembrane region" description="Helical" evidence="1">
    <location>
        <begin position="277"/>
        <end position="295"/>
    </location>
</feature>
<sequence>MNINTFIIYTMVFFMLVGAIDRIFNNKFGYGKKFEEGMMTMGTLALAMLGIISFSPVISSFLKPIISPLYKLIKVDPATFAGAILANDMGGYILSQELALTHETAMFAGLFLSATLGTTLSFSIPIALGIVRKEDEKYLSKGILAGILTIPLGCFTGGLIAGFSIKLLIFNLIPIILFSSFMCYLLLNFPKLVAKFFLIFEKFMFILTTLGLVLQIIEALTGIIIVKGMLPISQGINIIGNIAITLTGAFPMLHFITSAFTKPLTKFGKIFKINEKSVLGLIACLAHNIPMFNILKDMDEKGKLLNISFSVSGAFILGSHLGFTAGVDKNLVFPVIISKFVGGISAMFIANFFYNKELKQKDI</sequence>
<dbReference type="PIRSF" id="PIRSF019466">
    <property type="entry name" value="EutH"/>
    <property type="match status" value="1"/>
</dbReference>
<feature type="transmembrane region" description="Helical" evidence="1">
    <location>
        <begin position="44"/>
        <end position="66"/>
    </location>
</feature>
<protein>
    <submittedName>
        <fullName evidence="2">Ethanolamine utilization protein EutH</fullName>
    </submittedName>
</protein>
<keyword evidence="3" id="KW-1185">Reference proteome</keyword>
<reference evidence="2 3" key="1">
    <citation type="submission" date="2018-06" db="EMBL/GenBank/DDBJ databases">
        <authorList>
            <consortium name="Pathogen Informatics"/>
            <person name="Doyle S."/>
        </authorList>
    </citation>
    <scope>NUCLEOTIDE SEQUENCE [LARGE SCALE GENOMIC DNA]</scope>
    <source>
        <strain evidence="2 3">NCTC10723</strain>
    </source>
</reference>
<feature type="transmembrane region" description="Helical" evidence="1">
    <location>
        <begin position="143"/>
        <end position="161"/>
    </location>
</feature>
<feature type="transmembrane region" description="Helical" evidence="1">
    <location>
        <begin position="307"/>
        <end position="325"/>
    </location>
</feature>
<dbReference type="Proteomes" id="UP000255328">
    <property type="component" value="Unassembled WGS sequence"/>
</dbReference>
<dbReference type="GO" id="GO:0034228">
    <property type="term" value="F:ethanolamine transmembrane transporter activity"/>
    <property type="evidence" value="ECO:0007669"/>
    <property type="project" value="InterPro"/>
</dbReference>
<gene>
    <name evidence="2" type="ORF">NCTC10723_00832</name>
</gene>
<dbReference type="AlphaFoldDB" id="A0A377GXQ2"/>
<dbReference type="RefSeq" id="WP_115269653.1">
    <property type="nucleotide sequence ID" value="NZ_CASFEE010000012.1"/>
</dbReference>
<organism evidence="2 3">
    <name type="scientific">Fusobacterium necrogenes</name>
    <dbReference type="NCBI Taxonomy" id="858"/>
    <lineage>
        <taxon>Bacteria</taxon>
        <taxon>Fusobacteriati</taxon>
        <taxon>Fusobacteriota</taxon>
        <taxon>Fusobacteriia</taxon>
        <taxon>Fusobacteriales</taxon>
        <taxon>Fusobacteriaceae</taxon>
        <taxon>Fusobacterium</taxon>
    </lineage>
</organism>
<feature type="transmembrane region" description="Helical" evidence="1">
    <location>
        <begin position="238"/>
        <end position="257"/>
    </location>
</feature>
<dbReference type="Pfam" id="PF04346">
    <property type="entry name" value="EutH"/>
    <property type="match status" value="1"/>
</dbReference>
<dbReference type="NCBIfam" id="NF011667">
    <property type="entry name" value="PRK15086.1-3"/>
    <property type="match status" value="1"/>
</dbReference>
<dbReference type="PANTHER" id="PTHR40089">
    <property type="entry name" value="ETHANOLAMINE UTILIZATION PROTEIN EUTH"/>
    <property type="match status" value="1"/>
</dbReference>
<name>A0A377GXQ2_9FUSO</name>
<feature type="transmembrane region" description="Helical" evidence="1">
    <location>
        <begin position="331"/>
        <end position="354"/>
    </location>
</feature>